<dbReference type="AlphaFoldDB" id="A0A8J3SY19"/>
<dbReference type="InterPro" id="IPR036388">
    <property type="entry name" value="WH-like_DNA-bd_sf"/>
</dbReference>
<name>A0A8J3SY19_9ACTN</name>
<accession>A0A8J3SY19</accession>
<organism evidence="2 3">
    <name type="scientific">Planobispora takensis</name>
    <dbReference type="NCBI Taxonomy" id="1367882"/>
    <lineage>
        <taxon>Bacteria</taxon>
        <taxon>Bacillati</taxon>
        <taxon>Actinomycetota</taxon>
        <taxon>Actinomycetes</taxon>
        <taxon>Streptosporangiales</taxon>
        <taxon>Streptosporangiaceae</taxon>
        <taxon>Planobispora</taxon>
    </lineage>
</organism>
<gene>
    <name evidence="2" type="ORF">Pta02_38590</name>
</gene>
<evidence type="ECO:0000256" key="1">
    <source>
        <dbReference type="SAM" id="MobiDB-lite"/>
    </source>
</evidence>
<proteinExistence type="predicted"/>
<protein>
    <recommendedName>
        <fullName evidence="4">OmpR/PhoB-type domain-containing protein</fullName>
    </recommendedName>
</protein>
<evidence type="ECO:0000313" key="3">
    <source>
        <dbReference type="Proteomes" id="UP000634476"/>
    </source>
</evidence>
<dbReference type="EMBL" id="BOOK01000029">
    <property type="protein sequence ID" value="GII01851.1"/>
    <property type="molecule type" value="Genomic_DNA"/>
</dbReference>
<dbReference type="Gene3D" id="1.10.10.10">
    <property type="entry name" value="Winged helix-like DNA-binding domain superfamily/Winged helix DNA-binding domain"/>
    <property type="match status" value="1"/>
</dbReference>
<feature type="region of interest" description="Disordered" evidence="1">
    <location>
        <begin position="81"/>
        <end position="124"/>
    </location>
</feature>
<evidence type="ECO:0000313" key="2">
    <source>
        <dbReference type="EMBL" id="GII01851.1"/>
    </source>
</evidence>
<comment type="caution">
    <text evidence="2">The sequence shown here is derived from an EMBL/GenBank/DDBJ whole genome shotgun (WGS) entry which is preliminary data.</text>
</comment>
<evidence type="ECO:0008006" key="4">
    <source>
        <dbReference type="Google" id="ProtNLM"/>
    </source>
</evidence>
<reference evidence="2" key="1">
    <citation type="submission" date="2021-01" db="EMBL/GenBank/DDBJ databases">
        <title>Whole genome shotgun sequence of Planobispora takensis NBRC 109077.</title>
        <authorList>
            <person name="Komaki H."/>
            <person name="Tamura T."/>
        </authorList>
    </citation>
    <scope>NUCLEOTIDE SEQUENCE</scope>
    <source>
        <strain evidence="2">NBRC 109077</strain>
    </source>
</reference>
<dbReference type="Proteomes" id="UP000634476">
    <property type="component" value="Unassembled WGS sequence"/>
</dbReference>
<sequence length="124" mass="13563">MRFTIPSNLVMRRADGDAVPLPRLKHRQLPAALLLRAGAPVSADDLTKALWDGTPDDGEAACHHFERALDLWHGEAIQNARIGQAGPGRPGRPRDRRVLPRRAALRQPARGTAGTRQPREAAAF</sequence>
<keyword evidence="3" id="KW-1185">Reference proteome</keyword>